<dbReference type="Pfam" id="PF00171">
    <property type="entry name" value="Aldedh"/>
    <property type="match status" value="1"/>
</dbReference>
<dbReference type="PROSITE" id="PS00687">
    <property type="entry name" value="ALDEHYDE_DEHYDR_GLU"/>
    <property type="match status" value="1"/>
</dbReference>
<dbReference type="Gene3D" id="3.40.309.10">
    <property type="entry name" value="Aldehyde Dehydrogenase, Chain A, domain 2"/>
    <property type="match status" value="1"/>
</dbReference>
<dbReference type="FunFam" id="3.40.309.10:FF:000001">
    <property type="entry name" value="Mitochondrial aldehyde dehydrogenase 2"/>
    <property type="match status" value="1"/>
</dbReference>
<evidence type="ECO:0000256" key="2">
    <source>
        <dbReference type="ARBA" id="ARBA00023002"/>
    </source>
</evidence>
<evidence type="ECO:0000256" key="5">
    <source>
        <dbReference type="PROSITE-ProRule" id="PRU10007"/>
    </source>
</evidence>
<sequence>MLAWKLGPALATGNAVVLKPSEFTPLTAIRMCGLIKEAGFPAGAVNIVTGYGNTAGSAISSHMKIDKVAFTGSTLVGRKVMEAAAKSNLKNVTLELGGKSPNIIFNDANLEQAVNWAAHGLFWNHGQACCAGTRIFVQEGIYDQFLAKFTEKAKKIKLGDPFGEAIDQGPQVSQIQYDRIMDYINSGKSEGATTHLGGDRFGTEGYFINPTIFTDTKPDMRIVKEEIFGPVGVVIKFTDEADVIKQANDTTYGLAASVFSQDINRALDTAHKLQAGTAWVNCANQLHANIPFGGFKQSGIGRELGEYALANYTSVKAVHVNLGHRM</sequence>
<keyword evidence="9" id="KW-1185">Reference proteome</keyword>
<keyword evidence="3" id="KW-0520">NAD</keyword>
<keyword evidence="2 6" id="KW-0560">Oxidoreductase</keyword>
<evidence type="ECO:0000313" key="8">
    <source>
        <dbReference type="EMBL" id="KAJ3560610.1"/>
    </source>
</evidence>
<reference evidence="8" key="1">
    <citation type="submission" date="2022-07" db="EMBL/GenBank/DDBJ databases">
        <title>Genome Sequence of Leucocoprinus birnbaumii.</title>
        <authorList>
            <person name="Buettner E."/>
        </authorList>
    </citation>
    <scope>NUCLEOTIDE SEQUENCE</scope>
    <source>
        <strain evidence="8">VT141</strain>
    </source>
</reference>
<name>A0AAD5VIQ4_9AGAR</name>
<feature type="domain" description="Aldehyde dehydrogenase" evidence="7">
    <location>
        <begin position="1"/>
        <end position="318"/>
    </location>
</feature>
<dbReference type="SUPFAM" id="SSF53720">
    <property type="entry name" value="ALDH-like"/>
    <property type="match status" value="1"/>
</dbReference>
<dbReference type="InterPro" id="IPR016160">
    <property type="entry name" value="Ald_DH_CS_CYS"/>
</dbReference>
<dbReference type="InterPro" id="IPR029510">
    <property type="entry name" value="Ald_DH_CS_GLU"/>
</dbReference>
<comment type="similarity">
    <text evidence="1 6">Belongs to the aldehyde dehydrogenase family.</text>
</comment>
<accession>A0AAD5VIQ4</accession>
<dbReference type="AlphaFoldDB" id="A0AAD5VIQ4"/>
<dbReference type="FunFam" id="3.40.605.10:FF:000026">
    <property type="entry name" value="Aldehyde dehydrogenase, putative"/>
    <property type="match status" value="1"/>
</dbReference>
<dbReference type="InterPro" id="IPR016161">
    <property type="entry name" value="Ald_DH/histidinol_DH"/>
</dbReference>
<dbReference type="InterPro" id="IPR016162">
    <property type="entry name" value="Ald_DH_N"/>
</dbReference>
<dbReference type="FunFam" id="3.40.605.10:FF:000029">
    <property type="entry name" value="Aldehyde dehydrogenase, mitochondrial"/>
    <property type="match status" value="1"/>
</dbReference>
<dbReference type="PANTHER" id="PTHR11699">
    <property type="entry name" value="ALDEHYDE DEHYDROGENASE-RELATED"/>
    <property type="match status" value="1"/>
</dbReference>
<evidence type="ECO:0000256" key="4">
    <source>
        <dbReference type="ARBA" id="ARBA00024226"/>
    </source>
</evidence>
<feature type="active site" evidence="5">
    <location>
        <position position="95"/>
    </location>
</feature>
<dbReference type="EC" id="1.2.1.3" evidence="4"/>
<evidence type="ECO:0000256" key="3">
    <source>
        <dbReference type="ARBA" id="ARBA00023027"/>
    </source>
</evidence>
<evidence type="ECO:0000256" key="6">
    <source>
        <dbReference type="RuleBase" id="RU003345"/>
    </source>
</evidence>
<dbReference type="EMBL" id="JANIEX010001140">
    <property type="protein sequence ID" value="KAJ3560610.1"/>
    <property type="molecule type" value="Genomic_DNA"/>
</dbReference>
<comment type="caution">
    <text evidence="8">The sequence shown here is derived from an EMBL/GenBank/DDBJ whole genome shotgun (WGS) entry which is preliminary data.</text>
</comment>
<dbReference type="Gene3D" id="3.40.605.10">
    <property type="entry name" value="Aldehyde Dehydrogenase, Chain A, domain 1"/>
    <property type="match status" value="1"/>
</dbReference>
<evidence type="ECO:0000256" key="1">
    <source>
        <dbReference type="ARBA" id="ARBA00009986"/>
    </source>
</evidence>
<dbReference type="GO" id="GO:0019413">
    <property type="term" value="P:acetate biosynthetic process"/>
    <property type="evidence" value="ECO:0007669"/>
    <property type="project" value="UniProtKB-ARBA"/>
</dbReference>
<dbReference type="GO" id="GO:0004029">
    <property type="term" value="F:aldehyde dehydrogenase (NAD+) activity"/>
    <property type="evidence" value="ECO:0007669"/>
    <property type="project" value="UniProtKB-EC"/>
</dbReference>
<protein>
    <recommendedName>
        <fullName evidence="4">aldehyde dehydrogenase (NAD(+))</fullName>
        <ecNumber evidence="4">1.2.1.3</ecNumber>
    </recommendedName>
</protein>
<proteinExistence type="inferred from homology"/>
<dbReference type="PROSITE" id="PS00070">
    <property type="entry name" value="ALDEHYDE_DEHYDR_CYS"/>
    <property type="match status" value="1"/>
</dbReference>
<dbReference type="InterPro" id="IPR016163">
    <property type="entry name" value="Ald_DH_C"/>
</dbReference>
<dbReference type="InterPro" id="IPR015590">
    <property type="entry name" value="Aldehyde_DH_dom"/>
</dbReference>
<evidence type="ECO:0000259" key="7">
    <source>
        <dbReference type="Pfam" id="PF00171"/>
    </source>
</evidence>
<organism evidence="8 9">
    <name type="scientific">Leucocoprinus birnbaumii</name>
    <dbReference type="NCBI Taxonomy" id="56174"/>
    <lineage>
        <taxon>Eukaryota</taxon>
        <taxon>Fungi</taxon>
        <taxon>Dikarya</taxon>
        <taxon>Basidiomycota</taxon>
        <taxon>Agaricomycotina</taxon>
        <taxon>Agaricomycetes</taxon>
        <taxon>Agaricomycetidae</taxon>
        <taxon>Agaricales</taxon>
        <taxon>Agaricineae</taxon>
        <taxon>Agaricaceae</taxon>
        <taxon>Leucocoprinus</taxon>
    </lineage>
</organism>
<evidence type="ECO:0000313" key="9">
    <source>
        <dbReference type="Proteomes" id="UP001213000"/>
    </source>
</evidence>
<gene>
    <name evidence="8" type="ORF">NP233_g10724</name>
</gene>
<dbReference type="Proteomes" id="UP001213000">
    <property type="component" value="Unassembled WGS sequence"/>
</dbReference>